<accession>A0AAJ5W9C4</accession>
<evidence type="ECO:0000313" key="3">
    <source>
        <dbReference type="EMBL" id="WEK20422.1"/>
    </source>
</evidence>
<keyword evidence="1" id="KW-0812">Transmembrane</keyword>
<name>A0AAJ5W9C4_9SPHI</name>
<dbReference type="CDD" id="cd04301">
    <property type="entry name" value="NAT_SF"/>
    <property type="match status" value="1"/>
</dbReference>
<dbReference type="PANTHER" id="PTHR42791:SF1">
    <property type="entry name" value="N-ACETYLTRANSFERASE DOMAIN-CONTAINING PROTEIN"/>
    <property type="match status" value="1"/>
</dbReference>
<sequence>MIIKAERVDKGRVVALLCLSFSENLSVGYLVGTGKGRRLRLRRLMAYAFEVCFRFGEVWLSEGKQGCALVLYPHLKGFSLRVFWMDLNLVFGVVGLLRLSQVLRREKLLAARHRDNPFYYLWFIGVNPWVQRQGIGTLMLREFIADAELAGMPVYLETSVVSNLVWYEKFGFRVYDELDFGYRLFFLKKVLAGSAIMFYFLLRMTTISCLCMYLILKCTY</sequence>
<dbReference type="Gene3D" id="3.40.630.30">
    <property type="match status" value="1"/>
</dbReference>
<dbReference type="Pfam" id="PF13508">
    <property type="entry name" value="Acetyltransf_7"/>
    <property type="match status" value="1"/>
</dbReference>
<dbReference type="InterPro" id="IPR000182">
    <property type="entry name" value="GNAT_dom"/>
</dbReference>
<keyword evidence="1" id="KW-1133">Transmembrane helix</keyword>
<dbReference type="Proteomes" id="UP001214530">
    <property type="component" value="Chromosome"/>
</dbReference>
<dbReference type="InterPro" id="IPR016181">
    <property type="entry name" value="Acyl_CoA_acyltransferase"/>
</dbReference>
<organism evidence="3 4">
    <name type="scientific">Candidatus Pedobacter colombiensis</name>
    <dbReference type="NCBI Taxonomy" id="3121371"/>
    <lineage>
        <taxon>Bacteria</taxon>
        <taxon>Pseudomonadati</taxon>
        <taxon>Bacteroidota</taxon>
        <taxon>Sphingobacteriia</taxon>
        <taxon>Sphingobacteriales</taxon>
        <taxon>Sphingobacteriaceae</taxon>
        <taxon>Pedobacter</taxon>
    </lineage>
</organism>
<protein>
    <submittedName>
        <fullName evidence="3">GNAT family N-acetyltransferase</fullName>
    </submittedName>
</protein>
<proteinExistence type="predicted"/>
<dbReference type="PANTHER" id="PTHR42791">
    <property type="entry name" value="GNAT FAMILY ACETYLTRANSFERASE"/>
    <property type="match status" value="1"/>
</dbReference>
<evidence type="ECO:0000259" key="2">
    <source>
        <dbReference type="PROSITE" id="PS51186"/>
    </source>
</evidence>
<dbReference type="EMBL" id="CP119313">
    <property type="protein sequence ID" value="WEK20422.1"/>
    <property type="molecule type" value="Genomic_DNA"/>
</dbReference>
<feature type="transmembrane region" description="Helical" evidence="1">
    <location>
        <begin position="12"/>
        <end position="32"/>
    </location>
</feature>
<evidence type="ECO:0000313" key="4">
    <source>
        <dbReference type="Proteomes" id="UP001214530"/>
    </source>
</evidence>
<keyword evidence="1" id="KW-0472">Membrane</keyword>
<dbReference type="GO" id="GO:0016747">
    <property type="term" value="F:acyltransferase activity, transferring groups other than amino-acyl groups"/>
    <property type="evidence" value="ECO:0007669"/>
    <property type="project" value="InterPro"/>
</dbReference>
<reference evidence="3" key="1">
    <citation type="submission" date="2023-03" db="EMBL/GenBank/DDBJ databases">
        <title>Andean soil-derived lignocellulolytic bacterial consortium as a source of novel taxa and putative plastic-active enzymes.</title>
        <authorList>
            <person name="Diaz-Garcia L."/>
            <person name="Chuvochina M."/>
            <person name="Feuerriegel G."/>
            <person name="Bunk B."/>
            <person name="Sproer C."/>
            <person name="Streit W.R."/>
            <person name="Rodriguez L.M."/>
            <person name="Overmann J."/>
            <person name="Jimenez D.J."/>
        </authorList>
    </citation>
    <scope>NUCLEOTIDE SEQUENCE</scope>
    <source>
        <strain evidence="3">MAG 3858</strain>
    </source>
</reference>
<dbReference type="SUPFAM" id="SSF55729">
    <property type="entry name" value="Acyl-CoA N-acyltransferases (Nat)"/>
    <property type="match status" value="1"/>
</dbReference>
<gene>
    <name evidence="3" type="ORF">P0Y49_04625</name>
</gene>
<dbReference type="PROSITE" id="PS51186">
    <property type="entry name" value="GNAT"/>
    <property type="match status" value="1"/>
</dbReference>
<evidence type="ECO:0000256" key="1">
    <source>
        <dbReference type="SAM" id="Phobius"/>
    </source>
</evidence>
<feature type="transmembrane region" description="Helical" evidence="1">
    <location>
        <begin position="190"/>
        <end position="216"/>
    </location>
</feature>
<feature type="domain" description="N-acetyltransferase" evidence="2">
    <location>
        <begin position="39"/>
        <end position="193"/>
    </location>
</feature>
<dbReference type="AlphaFoldDB" id="A0AAJ5W9C4"/>
<dbReference type="InterPro" id="IPR052523">
    <property type="entry name" value="Trichothecene_AcTrans"/>
</dbReference>